<dbReference type="AlphaFoldDB" id="X1JQ75"/>
<dbReference type="EMBL" id="BARU01027236">
    <property type="protein sequence ID" value="GAH71943.1"/>
    <property type="molecule type" value="Genomic_DNA"/>
</dbReference>
<evidence type="ECO:0008006" key="2">
    <source>
        <dbReference type="Google" id="ProtNLM"/>
    </source>
</evidence>
<dbReference type="Gene3D" id="3.40.50.300">
    <property type="entry name" value="P-loop containing nucleotide triphosphate hydrolases"/>
    <property type="match status" value="1"/>
</dbReference>
<accession>X1JQ75</accession>
<organism evidence="1">
    <name type="scientific">marine sediment metagenome</name>
    <dbReference type="NCBI Taxonomy" id="412755"/>
    <lineage>
        <taxon>unclassified sequences</taxon>
        <taxon>metagenomes</taxon>
        <taxon>ecological metagenomes</taxon>
    </lineage>
</organism>
<gene>
    <name evidence="1" type="ORF">S03H2_43629</name>
</gene>
<feature type="non-terminal residue" evidence="1">
    <location>
        <position position="1"/>
    </location>
</feature>
<dbReference type="SUPFAM" id="SSF52540">
    <property type="entry name" value="P-loop containing nucleoside triphosphate hydrolases"/>
    <property type="match status" value="1"/>
</dbReference>
<feature type="non-terminal residue" evidence="1">
    <location>
        <position position="270"/>
    </location>
</feature>
<evidence type="ECO:0000313" key="1">
    <source>
        <dbReference type="EMBL" id="GAH71943.1"/>
    </source>
</evidence>
<comment type="caution">
    <text evidence="1">The sequence shown here is derived from an EMBL/GenBank/DDBJ whole genome shotgun (WGS) entry which is preliminary data.</text>
</comment>
<name>X1JQ75_9ZZZZ</name>
<sequence length="270" mass="31920">IEKAFLKDKLLFSLAIYYPLGYYKGPREDIDPLEENRQKQVVALIRTQFLKRLESSAHAFERSCQRLLLKFLTFMTKHCETESEKHVLERWKYQHDELIEYIHNQQLELFGGEDEGEAEEDLISDEMLEDVEYLSRDEYKVEEILQETILDLDQIAEFLDELKKFKPQHDDKLKALIRLLTKDQVLSQHKVIIFTEYSDTATYLFKQLQENSIEGLDKVDSTDKRDRGDILRRFAPYYNDSSSAGLQENREKEIRVLISTDVLSERAQPS</sequence>
<protein>
    <recommendedName>
        <fullName evidence="2">Helicase C-terminal domain-containing protein</fullName>
    </recommendedName>
</protein>
<dbReference type="InterPro" id="IPR027417">
    <property type="entry name" value="P-loop_NTPase"/>
</dbReference>
<reference evidence="1" key="1">
    <citation type="journal article" date="2014" name="Front. Microbiol.">
        <title>High frequency of phylogenetically diverse reductive dehalogenase-homologous genes in deep subseafloor sedimentary metagenomes.</title>
        <authorList>
            <person name="Kawai M."/>
            <person name="Futagami T."/>
            <person name="Toyoda A."/>
            <person name="Takaki Y."/>
            <person name="Nishi S."/>
            <person name="Hori S."/>
            <person name="Arai W."/>
            <person name="Tsubouchi T."/>
            <person name="Morono Y."/>
            <person name="Uchiyama I."/>
            <person name="Ito T."/>
            <person name="Fujiyama A."/>
            <person name="Inagaki F."/>
            <person name="Takami H."/>
        </authorList>
    </citation>
    <scope>NUCLEOTIDE SEQUENCE</scope>
    <source>
        <strain evidence="1">Expedition CK06-06</strain>
    </source>
</reference>
<proteinExistence type="predicted"/>